<feature type="binding site" evidence="10">
    <location>
        <position position="174"/>
    </location>
    <ligand>
        <name>[4Fe-4S] cluster</name>
        <dbReference type="ChEBI" id="CHEBI:49883"/>
        <label>3</label>
    </ligand>
</feature>
<dbReference type="Gene3D" id="3.50.50.60">
    <property type="entry name" value="FAD/NAD(P)-binding domain"/>
    <property type="match status" value="2"/>
</dbReference>
<protein>
    <recommendedName>
        <fullName evidence="10">Ion-translocating oxidoreductase complex subunit B</fullName>
        <ecNumber evidence="10">7.-.-.-</ecNumber>
    </recommendedName>
    <alternativeName>
        <fullName evidence="10">Rnf electron transport complex subunit B</fullName>
    </alternativeName>
</protein>
<dbReference type="STRING" id="644282.Deba_1743"/>
<evidence type="ECO:0000256" key="7">
    <source>
        <dbReference type="ARBA" id="ARBA00023004"/>
    </source>
</evidence>
<dbReference type="Gene3D" id="1.10.1060.10">
    <property type="entry name" value="Alpha-helical ferredoxin"/>
    <property type="match status" value="1"/>
</dbReference>
<comment type="subcellular location">
    <subcellularLocation>
        <location evidence="10">Cell inner membrane</location>
    </subcellularLocation>
</comment>
<name>E1QHR7_DESB2</name>
<dbReference type="PRINTS" id="PR00469">
    <property type="entry name" value="PNDRDTASEII"/>
</dbReference>
<dbReference type="SUPFAM" id="SSF51971">
    <property type="entry name" value="Nucleotide-binding domain"/>
    <property type="match status" value="2"/>
</dbReference>
<comment type="cofactor">
    <cofactor evidence="10">
        <name>[4Fe-4S] cluster</name>
        <dbReference type="ChEBI" id="CHEBI:49883"/>
    </cofactor>
    <text evidence="10">Binds 3 [4Fe-4S] clusters.</text>
</comment>
<keyword evidence="1 10" id="KW-0813">Transport</keyword>
<dbReference type="InterPro" id="IPR010207">
    <property type="entry name" value="Elect_transpt_cplx_RnfB/RsxB"/>
</dbReference>
<accession>E1QHR7</accession>
<dbReference type="PRINTS" id="PR00368">
    <property type="entry name" value="FADPNR"/>
</dbReference>
<dbReference type="InterPro" id="IPR036188">
    <property type="entry name" value="FAD/NAD-bd_sf"/>
</dbReference>
<comment type="caution">
    <text evidence="10">Lacks conserved residue(s) required for the propagation of feature annotation.</text>
</comment>
<evidence type="ECO:0000256" key="4">
    <source>
        <dbReference type="ARBA" id="ARBA00022737"/>
    </source>
</evidence>
<evidence type="ECO:0000256" key="1">
    <source>
        <dbReference type="ARBA" id="ARBA00022448"/>
    </source>
</evidence>
<keyword evidence="5 10" id="KW-1278">Translocase</keyword>
<dbReference type="Pfam" id="PF14691">
    <property type="entry name" value="Fer4_20"/>
    <property type="match status" value="1"/>
</dbReference>
<evidence type="ECO:0000259" key="12">
    <source>
        <dbReference type="PROSITE" id="PS51656"/>
    </source>
</evidence>
<organism evidence="13 14">
    <name type="scientific">Desulfarculus baarsii (strain ATCC 33931 / DSM 2075 / LMG 7858 / VKM B-1802 / 2st14)</name>
    <dbReference type="NCBI Taxonomy" id="644282"/>
    <lineage>
        <taxon>Bacteria</taxon>
        <taxon>Pseudomonadati</taxon>
        <taxon>Thermodesulfobacteriota</taxon>
        <taxon>Desulfarculia</taxon>
        <taxon>Desulfarculales</taxon>
        <taxon>Desulfarculaceae</taxon>
        <taxon>Desulfarculus</taxon>
    </lineage>
</organism>
<dbReference type="PROSITE" id="PS00198">
    <property type="entry name" value="4FE4S_FER_1"/>
    <property type="match status" value="1"/>
</dbReference>
<dbReference type="AlphaFoldDB" id="E1QHR7"/>
<dbReference type="Gene3D" id="1.10.15.40">
    <property type="entry name" value="Electron transport complex subunit B, putative Fe-S cluster"/>
    <property type="match status" value="1"/>
</dbReference>
<dbReference type="KEGG" id="dbr:Deba_1743"/>
<evidence type="ECO:0000259" key="11">
    <source>
        <dbReference type="PROSITE" id="PS51379"/>
    </source>
</evidence>
<evidence type="ECO:0000256" key="5">
    <source>
        <dbReference type="ARBA" id="ARBA00022967"/>
    </source>
</evidence>
<feature type="binding site" evidence="10">
    <location>
        <position position="138"/>
    </location>
    <ligand>
        <name>[4Fe-4S] cluster</name>
        <dbReference type="ChEBI" id="CHEBI:49883"/>
        <label>2</label>
    </ligand>
</feature>
<sequence>MLIEALAIGGLGLASALGLGVAARIFAVEVDPLVQEIEEALPGANCGGCGFAGCASAAVAIASGKAPANVCVGGGPEIGATIAKILGVEVSFREPQIALPDCTYGTDKAELKFNYDGVRDCRAAVLLAGGAKVCEIGCLGLGTCAKACPFGAITIGADNLPHIDPSLCTGCGTCERVCPKNIIHLSSSTDRILQFNALENCVAPCQATCPAQINIPGYIKAVAEGRYEDAVLIIKEHNPLPLVCGRVCPHPCEDACRRGLDGEPVNINHIKRFAADYELNSGKRIKPLLLPSNGRKVAIIGGGPAGLTVAYYLVRLGYVPTIFEQQPKLGGMLRYGIPEYRLPKKILDWEIQGILELGVEARVNQKMGHDFTLQSLKDEGFEAIFVGPGCWASRNMQLEGEDLQGVLPGTDMLIDRGLEKPTPVGEKVVIIGGGNTALDCARTCWRLGAKEVTVLYRRSRKEMPANDIEVEEGAHEGLNYKFLAAPTRLIGENGKLKALEYITMELGEPDASGRRRPVPKKGSETIIEVDNVIAAIGQFPDLAFLEGDSGLKVTRWNTIDADETLGQTSVPGIFAAGDAVSGAATVVAAIGGARKAARSIHLYLGGKAQGDPERWYKKPSDVNRRITQIVGAPEPGTRAKMRELTVSERANSFVEVELGLLEEDARREAQRCLQCGLICYKKAGDSASCAACAGK</sequence>
<dbReference type="InterPro" id="IPR023753">
    <property type="entry name" value="FAD/NAD-binding_dom"/>
</dbReference>
<evidence type="ECO:0000256" key="10">
    <source>
        <dbReference type="HAMAP-Rule" id="MF_00463"/>
    </source>
</evidence>
<dbReference type="PROSITE" id="PS51656">
    <property type="entry name" value="4FE4S"/>
    <property type="match status" value="1"/>
</dbReference>
<dbReference type="Proteomes" id="UP000009047">
    <property type="component" value="Chromosome"/>
</dbReference>
<dbReference type="GO" id="GO:0046872">
    <property type="term" value="F:metal ion binding"/>
    <property type="evidence" value="ECO:0007669"/>
    <property type="project" value="UniProtKB-KW"/>
</dbReference>
<evidence type="ECO:0000256" key="9">
    <source>
        <dbReference type="ARBA" id="ARBA00023136"/>
    </source>
</evidence>
<dbReference type="RefSeq" id="WP_013258562.1">
    <property type="nucleotide sequence ID" value="NC_014365.1"/>
</dbReference>
<evidence type="ECO:0000256" key="2">
    <source>
        <dbReference type="ARBA" id="ARBA00022485"/>
    </source>
</evidence>
<dbReference type="PANTHER" id="PTHR42783">
    <property type="entry name" value="GLUTAMATE SYNTHASE [NADPH] SMALL CHAIN"/>
    <property type="match status" value="1"/>
</dbReference>
<dbReference type="eggNOG" id="COG2878">
    <property type="taxonomic scope" value="Bacteria"/>
</dbReference>
<dbReference type="SUPFAM" id="SSF54862">
    <property type="entry name" value="4Fe-4S ferredoxins"/>
    <property type="match status" value="1"/>
</dbReference>
<dbReference type="PANTHER" id="PTHR42783:SF3">
    <property type="entry name" value="GLUTAMATE SYNTHASE [NADPH] SMALL CHAIN-RELATED"/>
    <property type="match status" value="1"/>
</dbReference>
<keyword evidence="9 10" id="KW-0472">Membrane</keyword>
<dbReference type="EC" id="7.-.-.-" evidence="10"/>
<dbReference type="eggNOG" id="COG0493">
    <property type="taxonomic scope" value="Bacteria"/>
</dbReference>
<feature type="binding site" evidence="10">
    <location>
        <position position="144"/>
    </location>
    <ligand>
        <name>[4Fe-4S] cluster</name>
        <dbReference type="ChEBI" id="CHEBI:49883"/>
        <label>2</label>
    </ligand>
</feature>
<dbReference type="Pfam" id="PF04060">
    <property type="entry name" value="FeS"/>
    <property type="match status" value="1"/>
</dbReference>
<dbReference type="HOGENOM" id="CLU_000422_3_4_7"/>
<dbReference type="SUPFAM" id="SSF46548">
    <property type="entry name" value="alpha-helical ferredoxin"/>
    <property type="match status" value="2"/>
</dbReference>
<feature type="binding site" evidence="10">
    <location>
        <position position="71"/>
    </location>
    <ligand>
        <name>[4Fe-4S] cluster</name>
        <dbReference type="ChEBI" id="CHEBI:49883"/>
        <label>1</label>
    </ligand>
</feature>
<feature type="domain" description="4Fe-4S ferredoxin-type" evidence="11">
    <location>
        <begin position="159"/>
        <end position="188"/>
    </location>
</feature>
<keyword evidence="6 10" id="KW-0249">Electron transport</keyword>
<keyword evidence="8 10" id="KW-0411">Iron-sulfur</keyword>
<keyword evidence="7 10" id="KW-0408">Iron</keyword>
<feature type="binding site" evidence="10">
    <location>
        <position position="178"/>
    </location>
    <ligand>
        <name>[4Fe-4S] cluster</name>
        <dbReference type="ChEBI" id="CHEBI:49883"/>
        <label>2</label>
    </ligand>
</feature>
<feature type="binding site" evidence="10">
    <location>
        <position position="46"/>
    </location>
    <ligand>
        <name>[4Fe-4S] cluster</name>
        <dbReference type="ChEBI" id="CHEBI:49883"/>
        <label>1</label>
    </ligand>
</feature>
<feature type="binding site" evidence="10">
    <location>
        <position position="148"/>
    </location>
    <ligand>
        <name>[4Fe-4S] cluster</name>
        <dbReference type="ChEBI" id="CHEBI:49883"/>
        <label>3</label>
    </ligand>
</feature>
<dbReference type="Pfam" id="PF07992">
    <property type="entry name" value="Pyr_redox_2"/>
    <property type="match status" value="1"/>
</dbReference>
<comment type="function">
    <text evidence="10">Part of a membrane-bound complex that couples electron transfer with translocation of ions across the membrane.</text>
</comment>
<dbReference type="InterPro" id="IPR017900">
    <property type="entry name" value="4Fe4S_Fe_S_CS"/>
</dbReference>
<feature type="binding site" evidence="10">
    <location>
        <position position="54"/>
    </location>
    <ligand>
        <name>[4Fe-4S] cluster</name>
        <dbReference type="ChEBI" id="CHEBI:49883"/>
        <label>1</label>
    </ligand>
</feature>
<dbReference type="GO" id="GO:0022900">
    <property type="term" value="P:electron transport chain"/>
    <property type="evidence" value="ECO:0007669"/>
    <property type="project" value="UniProtKB-UniRule"/>
</dbReference>
<dbReference type="InterPro" id="IPR009051">
    <property type="entry name" value="Helical_ferredxn"/>
</dbReference>
<reference evidence="13 14" key="1">
    <citation type="journal article" date="2010" name="Stand. Genomic Sci.">
        <title>Complete genome sequence of Desulfarculus baarsii type strain (2st14).</title>
        <authorList>
            <person name="Sun H."/>
            <person name="Spring S."/>
            <person name="Lapidus A."/>
            <person name="Davenport K."/>
            <person name="Del Rio T.G."/>
            <person name="Tice H."/>
            <person name="Nolan M."/>
            <person name="Copeland A."/>
            <person name="Cheng J.F."/>
            <person name="Lucas S."/>
            <person name="Tapia R."/>
            <person name="Goodwin L."/>
            <person name="Pitluck S."/>
            <person name="Ivanova N."/>
            <person name="Pagani I."/>
            <person name="Mavromatis K."/>
            <person name="Ovchinnikova G."/>
            <person name="Pati A."/>
            <person name="Chen A."/>
            <person name="Palaniappan K."/>
            <person name="Hauser L."/>
            <person name="Chang Y.J."/>
            <person name="Jeffries C.D."/>
            <person name="Detter J.C."/>
            <person name="Han C."/>
            <person name="Rohde M."/>
            <person name="Brambilla E."/>
            <person name="Goker M."/>
            <person name="Woyke T."/>
            <person name="Bristow J."/>
            <person name="Eisen J.A."/>
            <person name="Markowitz V."/>
            <person name="Hugenholtz P."/>
            <person name="Kyrpides N.C."/>
            <person name="Klenk H.P."/>
            <person name="Land M."/>
        </authorList>
    </citation>
    <scope>NUCLEOTIDE SEQUENCE [LARGE SCALE GENOMIC DNA]</scope>
    <source>
        <strain evidence="14">ATCC 33931 / DSM 2075 / LMG 7858 / VKM B-1802 / 2st14</strain>
    </source>
</reference>
<keyword evidence="10" id="KW-0997">Cell inner membrane</keyword>
<keyword evidence="4 10" id="KW-0677">Repeat</keyword>
<evidence type="ECO:0000256" key="8">
    <source>
        <dbReference type="ARBA" id="ARBA00023014"/>
    </source>
</evidence>
<feature type="region of interest" description="Hydrophobic" evidence="10">
    <location>
        <begin position="1"/>
        <end position="23"/>
    </location>
</feature>
<dbReference type="HAMAP" id="MF_00463">
    <property type="entry name" value="RsxB_RnfB"/>
    <property type="match status" value="1"/>
</dbReference>
<dbReference type="EMBL" id="CP002085">
    <property type="protein sequence ID" value="ADK85110.1"/>
    <property type="molecule type" value="Genomic_DNA"/>
</dbReference>
<dbReference type="PROSITE" id="PS51379">
    <property type="entry name" value="4FE4S_FER_2"/>
    <property type="match status" value="2"/>
</dbReference>
<dbReference type="Pfam" id="PF00037">
    <property type="entry name" value="Fer4"/>
    <property type="match status" value="1"/>
</dbReference>
<keyword evidence="10" id="KW-1003">Cell membrane</keyword>
<evidence type="ECO:0000313" key="14">
    <source>
        <dbReference type="Proteomes" id="UP000009047"/>
    </source>
</evidence>
<keyword evidence="14" id="KW-1185">Reference proteome</keyword>
<feature type="binding site" evidence="10">
    <location>
        <position position="134"/>
    </location>
    <ligand>
        <name>[4Fe-4S] cluster</name>
        <dbReference type="ChEBI" id="CHEBI:49883"/>
        <label>2</label>
    </ligand>
</feature>
<dbReference type="InterPro" id="IPR007202">
    <property type="entry name" value="4Fe-4S_dom"/>
</dbReference>
<comment type="similarity">
    <text evidence="10">Belongs to the 4Fe4S bacterial-type ferredoxin family. RnfB subfamily.</text>
</comment>
<dbReference type="InterPro" id="IPR017896">
    <property type="entry name" value="4Fe4S_Fe-S-bd"/>
</dbReference>
<keyword evidence="2 10" id="KW-0004">4Fe-4S</keyword>
<keyword evidence="3 10" id="KW-0479">Metal-binding</keyword>
<feature type="binding site" evidence="10">
    <location>
        <position position="168"/>
    </location>
    <ligand>
        <name>[4Fe-4S] cluster</name>
        <dbReference type="ChEBI" id="CHEBI:49883"/>
        <label>3</label>
    </ligand>
</feature>
<dbReference type="GO" id="GO:0016491">
    <property type="term" value="F:oxidoreductase activity"/>
    <property type="evidence" value="ECO:0007669"/>
    <property type="project" value="InterPro"/>
</dbReference>
<dbReference type="InterPro" id="IPR028261">
    <property type="entry name" value="DPD_II"/>
</dbReference>
<evidence type="ECO:0000256" key="3">
    <source>
        <dbReference type="ARBA" id="ARBA00022723"/>
    </source>
</evidence>
<dbReference type="GO" id="GO:0005886">
    <property type="term" value="C:plasma membrane"/>
    <property type="evidence" value="ECO:0007669"/>
    <property type="project" value="UniProtKB-SubCell"/>
</dbReference>
<feature type="binding site" evidence="10">
    <location>
        <position position="171"/>
    </location>
    <ligand>
        <name>[4Fe-4S] cluster</name>
        <dbReference type="ChEBI" id="CHEBI:49883"/>
        <label>3</label>
    </ligand>
</feature>
<feature type="binding site" evidence="10">
    <location>
        <position position="49"/>
    </location>
    <ligand>
        <name>[4Fe-4S] cluster</name>
        <dbReference type="ChEBI" id="CHEBI:49883"/>
        <label>1</label>
    </ligand>
</feature>
<feature type="domain" description="4Fe-4S" evidence="12">
    <location>
        <begin position="29"/>
        <end position="88"/>
    </location>
</feature>
<proteinExistence type="inferred from homology"/>
<dbReference type="GO" id="GO:0051539">
    <property type="term" value="F:4 iron, 4 sulfur cluster binding"/>
    <property type="evidence" value="ECO:0007669"/>
    <property type="project" value="UniProtKB-UniRule"/>
</dbReference>
<dbReference type="GO" id="GO:0009055">
    <property type="term" value="F:electron transfer activity"/>
    <property type="evidence" value="ECO:0007669"/>
    <property type="project" value="InterPro"/>
</dbReference>
<gene>
    <name evidence="10" type="primary">rnfB</name>
    <name evidence="13" type="ordered locus">Deba_1743</name>
</gene>
<comment type="subunit">
    <text evidence="10">The complex is composed of six subunits: RnfA, RnfB, RnfC, RnfD, RnfE and RnfG.</text>
</comment>
<evidence type="ECO:0000256" key="6">
    <source>
        <dbReference type="ARBA" id="ARBA00022982"/>
    </source>
</evidence>
<feature type="domain" description="4Fe-4S ferredoxin-type" evidence="11">
    <location>
        <begin position="129"/>
        <end position="158"/>
    </location>
</feature>
<evidence type="ECO:0000313" key="13">
    <source>
        <dbReference type="EMBL" id="ADK85110.1"/>
    </source>
</evidence>